<dbReference type="EMBL" id="BARU01017280">
    <property type="protein sequence ID" value="GAH58517.1"/>
    <property type="molecule type" value="Genomic_DNA"/>
</dbReference>
<organism evidence="1">
    <name type="scientific">marine sediment metagenome</name>
    <dbReference type="NCBI Taxonomy" id="412755"/>
    <lineage>
        <taxon>unclassified sequences</taxon>
        <taxon>metagenomes</taxon>
        <taxon>ecological metagenomes</taxon>
    </lineage>
</organism>
<gene>
    <name evidence="1" type="ORF">S03H2_28680</name>
</gene>
<comment type="caution">
    <text evidence="1">The sequence shown here is derived from an EMBL/GenBank/DDBJ whole genome shotgun (WGS) entry which is preliminary data.</text>
</comment>
<proteinExistence type="predicted"/>
<feature type="non-terminal residue" evidence="1">
    <location>
        <position position="1"/>
    </location>
</feature>
<protein>
    <submittedName>
        <fullName evidence="1">Uncharacterized protein</fullName>
    </submittedName>
</protein>
<accession>X1GMX6</accession>
<name>X1GMX6_9ZZZZ</name>
<feature type="non-terminal residue" evidence="1">
    <location>
        <position position="299"/>
    </location>
</feature>
<reference evidence="1" key="1">
    <citation type="journal article" date="2014" name="Front. Microbiol.">
        <title>High frequency of phylogenetically diverse reductive dehalogenase-homologous genes in deep subseafloor sedimentary metagenomes.</title>
        <authorList>
            <person name="Kawai M."/>
            <person name="Futagami T."/>
            <person name="Toyoda A."/>
            <person name="Takaki Y."/>
            <person name="Nishi S."/>
            <person name="Hori S."/>
            <person name="Arai W."/>
            <person name="Tsubouchi T."/>
            <person name="Morono Y."/>
            <person name="Uchiyama I."/>
            <person name="Ito T."/>
            <person name="Fujiyama A."/>
            <person name="Inagaki F."/>
            <person name="Takami H."/>
        </authorList>
    </citation>
    <scope>NUCLEOTIDE SEQUENCE</scope>
    <source>
        <strain evidence="1">Expedition CK06-06</strain>
    </source>
</reference>
<sequence length="299" mass="35289">RQVPIIPSLEAEQMVLQSEFWRQMDVIRKAARTEGLYRLNPETGEREEKIMDGQEVLDALGISSGNLRRWRNDGSELMGQLQVTFNALKNTRAYRDIPLTLEDRIKRWEEEGIMPLATHPSEELMHKYYEITVEQITEWDEEGNEIIYDDWDTYWALTRAMTEAIGDVDKELQSEFLSIIDYYLTPLQKAYRDVSRDYLFPYRTGVRAAVLALFTEEEKKSLLEYTVVSPDRRAELREITRADGTKLVSQFTIAMRDARRTYRILNPELDAWLRFFGYTEAVLTSEADILYHQYRDAWR</sequence>
<evidence type="ECO:0000313" key="1">
    <source>
        <dbReference type="EMBL" id="GAH58517.1"/>
    </source>
</evidence>
<dbReference type="AlphaFoldDB" id="X1GMX6"/>